<dbReference type="SUPFAM" id="SSF52151">
    <property type="entry name" value="FabD/lysophospholipase-like"/>
    <property type="match status" value="1"/>
</dbReference>
<accession>E0E285</accession>
<organism evidence="6 7">
    <name type="scientific">Peptostreptococcus stomatis DSM 17678</name>
    <dbReference type="NCBI Taxonomy" id="596315"/>
    <lineage>
        <taxon>Bacteria</taxon>
        <taxon>Bacillati</taxon>
        <taxon>Bacillota</taxon>
        <taxon>Clostridia</taxon>
        <taxon>Peptostreptococcales</taxon>
        <taxon>Peptostreptococcaceae</taxon>
        <taxon>Peptostreptococcus</taxon>
    </lineage>
</organism>
<feature type="short sequence motif" description="GXSXG" evidence="4">
    <location>
        <begin position="71"/>
        <end position="75"/>
    </location>
</feature>
<evidence type="ECO:0000256" key="4">
    <source>
        <dbReference type="PROSITE-ProRule" id="PRU01161"/>
    </source>
</evidence>
<comment type="caution">
    <text evidence="4">Lacks conserved residue(s) required for the propagation of feature annotation.</text>
</comment>
<dbReference type="RefSeq" id="WP_007788847.1">
    <property type="nucleotide sequence ID" value="NZ_ADGQ01000032.1"/>
</dbReference>
<keyword evidence="7" id="KW-1185">Reference proteome</keyword>
<dbReference type="Proteomes" id="UP000003244">
    <property type="component" value="Unassembled WGS sequence"/>
</dbReference>
<dbReference type="GO" id="GO:0016787">
    <property type="term" value="F:hydrolase activity"/>
    <property type="evidence" value="ECO:0007669"/>
    <property type="project" value="UniProtKB-UniRule"/>
</dbReference>
<gene>
    <name evidence="6" type="ORF">HMPREF0634_1416</name>
</gene>
<evidence type="ECO:0000259" key="5">
    <source>
        <dbReference type="PROSITE" id="PS51635"/>
    </source>
</evidence>
<dbReference type="InterPro" id="IPR037483">
    <property type="entry name" value="YjjU-like"/>
</dbReference>
<evidence type="ECO:0000313" key="6">
    <source>
        <dbReference type="EMBL" id="EFM65002.1"/>
    </source>
</evidence>
<dbReference type="STRING" id="596315.HMPREF0634_1416"/>
<dbReference type="PANTHER" id="PTHR14226">
    <property type="entry name" value="NEUROPATHY TARGET ESTERASE/SWISS CHEESE D.MELANOGASTER"/>
    <property type="match status" value="1"/>
</dbReference>
<feature type="active site" description="Proton acceptor" evidence="4">
    <location>
        <position position="198"/>
    </location>
</feature>
<keyword evidence="2 4" id="KW-0442">Lipid degradation</keyword>
<proteinExistence type="predicted"/>
<dbReference type="CDD" id="cd07208">
    <property type="entry name" value="Pat_hypo_Ecoli_yjju_like"/>
    <property type="match status" value="1"/>
</dbReference>
<dbReference type="Pfam" id="PF19890">
    <property type="entry name" value="DUF6363"/>
    <property type="match status" value="1"/>
</dbReference>
<dbReference type="InterPro" id="IPR016035">
    <property type="entry name" value="Acyl_Trfase/lysoPLipase"/>
</dbReference>
<dbReference type="PROSITE" id="PS51635">
    <property type="entry name" value="PNPLA"/>
    <property type="match status" value="1"/>
</dbReference>
<dbReference type="InterPro" id="IPR050301">
    <property type="entry name" value="NTE"/>
</dbReference>
<feature type="short sequence motif" description="DGA/G" evidence="4">
    <location>
        <begin position="198"/>
        <end position="200"/>
    </location>
</feature>
<sequence length="321" mass="36522">MENMLNINTNIEENISSGMNGADTEKNKNDIKTNVEKIALIFEGGGMRAAFSCGISNTLLENGIYFDYVVGLSAGSSMTVNYIARDKVRTKRSFVELAADPNFGGWKTFLQGKGFFNSEYIYEHTSGPGQALPLDFDFFMANPTRFRIIAYDMAADGPRIFTNSDIKKLPDLMKIVRASSSLPIFMKATEYEGKIYYDGGVLGGIPLDVAISEGYEKFFIVRTQERSYRKKPVKHPRLMEAYFRKNPAMAKRIIDRPQVYNDICDRIDMLEAQGKAYVVYPEDMKISNREKNVDILEGLYRQGLEIGKRDLEKWKKFINNI</sequence>
<feature type="domain" description="PNPLA" evidence="5">
    <location>
        <begin position="40"/>
        <end position="211"/>
    </location>
</feature>
<name>E0E285_9FIRM</name>
<dbReference type="EMBL" id="ADGQ01000032">
    <property type="protein sequence ID" value="EFM65002.1"/>
    <property type="molecule type" value="Genomic_DNA"/>
</dbReference>
<keyword evidence="1 4" id="KW-0378">Hydrolase</keyword>
<dbReference type="Pfam" id="PF01734">
    <property type="entry name" value="Patatin"/>
    <property type="match status" value="1"/>
</dbReference>
<evidence type="ECO:0000313" key="7">
    <source>
        <dbReference type="Proteomes" id="UP000003244"/>
    </source>
</evidence>
<comment type="caution">
    <text evidence="6">The sequence shown here is derived from an EMBL/GenBank/DDBJ whole genome shotgun (WGS) entry which is preliminary data.</text>
</comment>
<protein>
    <submittedName>
        <fullName evidence="6">Phospholipase, patatin family</fullName>
    </submittedName>
</protein>
<dbReference type="AlphaFoldDB" id="E0E285"/>
<dbReference type="eggNOG" id="COG4667">
    <property type="taxonomic scope" value="Bacteria"/>
</dbReference>
<dbReference type="Gene3D" id="3.40.1090.10">
    <property type="entry name" value="Cytosolic phospholipase A2 catalytic domain"/>
    <property type="match status" value="2"/>
</dbReference>
<evidence type="ECO:0000256" key="2">
    <source>
        <dbReference type="ARBA" id="ARBA00022963"/>
    </source>
</evidence>
<evidence type="ECO:0000256" key="3">
    <source>
        <dbReference type="ARBA" id="ARBA00023098"/>
    </source>
</evidence>
<dbReference type="PANTHER" id="PTHR14226:SF25">
    <property type="entry name" value="PHOSPHOESTERASE"/>
    <property type="match status" value="1"/>
</dbReference>
<evidence type="ECO:0000256" key="1">
    <source>
        <dbReference type="ARBA" id="ARBA00022801"/>
    </source>
</evidence>
<keyword evidence="3 4" id="KW-0443">Lipid metabolism</keyword>
<feature type="active site" description="Nucleophile" evidence="4">
    <location>
        <position position="73"/>
    </location>
</feature>
<dbReference type="InterPro" id="IPR045943">
    <property type="entry name" value="DUF6363"/>
</dbReference>
<dbReference type="GeneID" id="84800333"/>
<dbReference type="GO" id="GO:0016042">
    <property type="term" value="P:lipid catabolic process"/>
    <property type="evidence" value="ECO:0007669"/>
    <property type="project" value="UniProtKB-UniRule"/>
</dbReference>
<dbReference type="InterPro" id="IPR002641">
    <property type="entry name" value="PNPLA_dom"/>
</dbReference>
<reference evidence="6 7" key="1">
    <citation type="submission" date="2010-08" db="EMBL/GenBank/DDBJ databases">
        <authorList>
            <person name="Harkins D.M."/>
            <person name="Madupu R."/>
            <person name="Durkin A.S."/>
            <person name="Torralba M."/>
            <person name="Methe B."/>
            <person name="Sutton G.G."/>
            <person name="Nelson K.E."/>
        </authorList>
    </citation>
    <scope>NUCLEOTIDE SEQUENCE [LARGE SCALE GENOMIC DNA]</scope>
    <source>
        <strain evidence="6 7">DSM 17678</strain>
    </source>
</reference>